<dbReference type="Proteomes" id="UP001165064">
    <property type="component" value="Unassembled WGS sequence"/>
</dbReference>
<gene>
    <name evidence="1" type="ORF">Amon02_000322200</name>
</gene>
<comment type="caution">
    <text evidence="1">The sequence shown here is derived from an EMBL/GenBank/DDBJ whole genome shotgun (WGS) entry which is preliminary data.</text>
</comment>
<evidence type="ECO:0000313" key="2">
    <source>
        <dbReference type="Proteomes" id="UP001165064"/>
    </source>
</evidence>
<reference evidence="1" key="1">
    <citation type="submission" date="2023-04" db="EMBL/GenBank/DDBJ databases">
        <title>Ambrosiozyma monospora NBRC 10751.</title>
        <authorList>
            <person name="Ichikawa N."/>
            <person name="Sato H."/>
            <person name="Tonouchi N."/>
        </authorList>
    </citation>
    <scope>NUCLEOTIDE SEQUENCE</scope>
    <source>
        <strain evidence="1">NBRC 10751</strain>
    </source>
</reference>
<name>A0ACB5T097_AMBMO</name>
<accession>A0ACB5T097</accession>
<proteinExistence type="predicted"/>
<protein>
    <submittedName>
        <fullName evidence="1">Unnamed protein product</fullName>
    </submittedName>
</protein>
<dbReference type="EMBL" id="BSXS01002002">
    <property type="protein sequence ID" value="GME77907.1"/>
    <property type="molecule type" value="Genomic_DNA"/>
</dbReference>
<sequence length="81" mass="9349">MKPITLLDELIVCLSPVDITPSSELTTPGLPSNWTIRISKTHNQEYYYNKKTNESQWLPPTGTDEGKLQEYLKLQLQDQQK</sequence>
<keyword evidence="2" id="KW-1185">Reference proteome</keyword>
<organism evidence="1 2">
    <name type="scientific">Ambrosiozyma monospora</name>
    <name type="common">Yeast</name>
    <name type="synonym">Endomycopsis monosporus</name>
    <dbReference type="NCBI Taxonomy" id="43982"/>
    <lineage>
        <taxon>Eukaryota</taxon>
        <taxon>Fungi</taxon>
        <taxon>Dikarya</taxon>
        <taxon>Ascomycota</taxon>
        <taxon>Saccharomycotina</taxon>
        <taxon>Pichiomycetes</taxon>
        <taxon>Pichiales</taxon>
        <taxon>Pichiaceae</taxon>
        <taxon>Ambrosiozyma</taxon>
    </lineage>
</organism>
<evidence type="ECO:0000313" key="1">
    <source>
        <dbReference type="EMBL" id="GME77907.1"/>
    </source>
</evidence>